<keyword evidence="3" id="KW-1185">Reference proteome</keyword>
<sequence>MSRSGIFATQNLLTPHLQVYKGAHQNRPAQNQEEGASYALVMRLLEASKIFHHGHHLGIDNYFTSPKLALDLYEAHITCMGTVRKNRKGLPSSVKDASLRNKEVCERRKGNLLCAVYKDGSKQPILISTKASAGFTKTTNSKGKQRRVPKIVQCYNKAMGGVDMSDAHLYKYLDECQTMK</sequence>
<accession>A0AAV4CLM4</accession>
<protein>
    <submittedName>
        <fullName evidence="2">PiggyBac transposable element-derived protein 4</fullName>
    </submittedName>
</protein>
<evidence type="ECO:0000313" key="3">
    <source>
        <dbReference type="Proteomes" id="UP000735302"/>
    </source>
</evidence>
<proteinExistence type="predicted"/>
<dbReference type="EMBL" id="BLXT01006566">
    <property type="protein sequence ID" value="GFO32098.1"/>
    <property type="molecule type" value="Genomic_DNA"/>
</dbReference>
<reference evidence="2 3" key="1">
    <citation type="journal article" date="2021" name="Elife">
        <title>Chloroplast acquisition without the gene transfer in kleptoplastic sea slugs, Plakobranchus ocellatus.</title>
        <authorList>
            <person name="Maeda T."/>
            <person name="Takahashi S."/>
            <person name="Yoshida T."/>
            <person name="Shimamura S."/>
            <person name="Takaki Y."/>
            <person name="Nagai Y."/>
            <person name="Toyoda A."/>
            <person name="Suzuki Y."/>
            <person name="Arimoto A."/>
            <person name="Ishii H."/>
            <person name="Satoh N."/>
            <person name="Nishiyama T."/>
            <person name="Hasebe M."/>
            <person name="Maruyama T."/>
            <person name="Minagawa J."/>
            <person name="Obokata J."/>
            <person name="Shigenobu S."/>
        </authorList>
    </citation>
    <scope>NUCLEOTIDE SEQUENCE [LARGE SCALE GENOMIC DNA]</scope>
</reference>
<dbReference type="Proteomes" id="UP000735302">
    <property type="component" value="Unassembled WGS sequence"/>
</dbReference>
<organism evidence="2 3">
    <name type="scientific">Plakobranchus ocellatus</name>
    <dbReference type="NCBI Taxonomy" id="259542"/>
    <lineage>
        <taxon>Eukaryota</taxon>
        <taxon>Metazoa</taxon>
        <taxon>Spiralia</taxon>
        <taxon>Lophotrochozoa</taxon>
        <taxon>Mollusca</taxon>
        <taxon>Gastropoda</taxon>
        <taxon>Heterobranchia</taxon>
        <taxon>Euthyneura</taxon>
        <taxon>Panpulmonata</taxon>
        <taxon>Sacoglossa</taxon>
        <taxon>Placobranchoidea</taxon>
        <taxon>Plakobranchidae</taxon>
        <taxon>Plakobranchus</taxon>
    </lineage>
</organism>
<name>A0AAV4CLM4_9GAST</name>
<dbReference type="InterPro" id="IPR029526">
    <property type="entry name" value="PGBD"/>
</dbReference>
<evidence type="ECO:0000313" key="2">
    <source>
        <dbReference type="EMBL" id="GFO32098.1"/>
    </source>
</evidence>
<dbReference type="PANTHER" id="PTHR46599:SF3">
    <property type="entry name" value="PIGGYBAC TRANSPOSABLE ELEMENT-DERIVED PROTEIN 4"/>
    <property type="match status" value="1"/>
</dbReference>
<feature type="domain" description="PiggyBac transposable element-derived protein" evidence="1">
    <location>
        <begin position="9"/>
        <end position="178"/>
    </location>
</feature>
<dbReference type="AlphaFoldDB" id="A0AAV4CLM4"/>
<dbReference type="PANTHER" id="PTHR46599">
    <property type="entry name" value="PIGGYBAC TRANSPOSABLE ELEMENT-DERIVED PROTEIN 4"/>
    <property type="match status" value="1"/>
</dbReference>
<gene>
    <name evidence="2" type="ORF">PoB_005860300</name>
</gene>
<dbReference type="Pfam" id="PF13843">
    <property type="entry name" value="DDE_Tnp_1_7"/>
    <property type="match status" value="1"/>
</dbReference>
<comment type="caution">
    <text evidence="2">The sequence shown here is derived from an EMBL/GenBank/DDBJ whole genome shotgun (WGS) entry which is preliminary data.</text>
</comment>
<evidence type="ECO:0000259" key="1">
    <source>
        <dbReference type="Pfam" id="PF13843"/>
    </source>
</evidence>